<accession>A0AA47NNM9</accession>
<protein>
    <submittedName>
        <fullName evidence="1">Uncharacterized protein</fullName>
    </submittedName>
</protein>
<reference evidence="1" key="1">
    <citation type="journal article" date="2023" name="Front. Mar. Sci.">
        <title>A new Merluccius polli reference genome to investigate the effects of global change in West African waters.</title>
        <authorList>
            <person name="Mateo J.L."/>
            <person name="Blanco-Fernandez C."/>
            <person name="Garcia-Vazquez E."/>
            <person name="Machado-Schiaffino G."/>
        </authorList>
    </citation>
    <scope>NUCLEOTIDE SEQUENCE</scope>
    <source>
        <strain evidence="1">C29</strain>
        <tissue evidence="1">Fin</tissue>
    </source>
</reference>
<evidence type="ECO:0000313" key="1">
    <source>
        <dbReference type="EMBL" id="KAK0131823.1"/>
    </source>
</evidence>
<dbReference type="EMBL" id="JAOPHQ010006345">
    <property type="protein sequence ID" value="KAK0131823.1"/>
    <property type="molecule type" value="Genomic_DNA"/>
</dbReference>
<evidence type="ECO:0000313" key="2">
    <source>
        <dbReference type="Proteomes" id="UP001174136"/>
    </source>
</evidence>
<dbReference type="Proteomes" id="UP001174136">
    <property type="component" value="Unassembled WGS sequence"/>
</dbReference>
<name>A0AA47NNM9_MERPO</name>
<proteinExistence type="predicted"/>
<gene>
    <name evidence="1" type="ORF">N1851_033388</name>
</gene>
<dbReference type="AlphaFoldDB" id="A0AA47NNM9"/>
<keyword evidence="2" id="KW-1185">Reference proteome</keyword>
<organism evidence="1 2">
    <name type="scientific">Merluccius polli</name>
    <name type="common">Benguela hake</name>
    <name type="synonym">Merluccius cadenati</name>
    <dbReference type="NCBI Taxonomy" id="89951"/>
    <lineage>
        <taxon>Eukaryota</taxon>
        <taxon>Metazoa</taxon>
        <taxon>Chordata</taxon>
        <taxon>Craniata</taxon>
        <taxon>Vertebrata</taxon>
        <taxon>Euteleostomi</taxon>
        <taxon>Actinopterygii</taxon>
        <taxon>Neopterygii</taxon>
        <taxon>Teleostei</taxon>
        <taxon>Neoteleostei</taxon>
        <taxon>Acanthomorphata</taxon>
        <taxon>Zeiogadaria</taxon>
        <taxon>Gadariae</taxon>
        <taxon>Gadiformes</taxon>
        <taxon>Gadoidei</taxon>
        <taxon>Merlucciidae</taxon>
        <taxon>Merluccius</taxon>
    </lineage>
</organism>
<sequence length="77" mass="8053">MNTCVLDSPFLCSGGDAKAVVDAVSSLAVAIGQLLLEQRNAFQVQGDVTDPELRAVSKETAAVSLLAGKLRSDSRFT</sequence>
<comment type="caution">
    <text evidence="1">The sequence shown here is derived from an EMBL/GenBank/DDBJ whole genome shotgun (WGS) entry which is preliminary data.</text>
</comment>